<sequence>MKITTVSSCALCGILPLTVLPSLPEMLYVSGLFCLACVLCLIPHKYLHYAGLTLLFFLWGILAAKDATWAGNTLPANTQQAIVQITGTDHMTTHYGQITHLQGRRIFPAQGIVLYGQYLPGEVCAGQKWAMTLKVRAVHGQLNEGGFDSQRYALAQHQPLTGRFLQASVISPQCSLRARYLSSLNTTLSA</sequence>
<evidence type="ECO:0000313" key="2">
    <source>
        <dbReference type="EMBL" id="QLO13401.1"/>
    </source>
</evidence>
<dbReference type="AlphaFoldDB" id="A0AAE7GT39"/>
<accession>A0AAE7GT39</accession>
<name>A0AAE7GT39_CITFR</name>
<reference evidence="3" key="1">
    <citation type="submission" date="2020-06" db="EMBL/GenBank/DDBJ databases">
        <title>REHAB project genomes.</title>
        <authorList>
            <person name="Shaw L.P."/>
        </authorList>
    </citation>
    <scope>NUCLEOTIDE SEQUENCE [LARGE SCALE GENOMIC DNA]</scope>
    <source>
        <strain evidence="3">RHBSTW-00398</strain>
    </source>
</reference>
<dbReference type="Proteomes" id="UP000510650">
    <property type="component" value="Chromosome"/>
</dbReference>
<proteinExistence type="predicted"/>
<feature type="transmembrane region" description="Helical" evidence="1">
    <location>
        <begin position="26"/>
        <end position="42"/>
    </location>
</feature>
<keyword evidence="1" id="KW-1133">Transmembrane helix</keyword>
<organism evidence="2 3">
    <name type="scientific">Citrobacter freundii</name>
    <dbReference type="NCBI Taxonomy" id="546"/>
    <lineage>
        <taxon>Bacteria</taxon>
        <taxon>Pseudomonadati</taxon>
        <taxon>Pseudomonadota</taxon>
        <taxon>Gammaproteobacteria</taxon>
        <taxon>Enterobacterales</taxon>
        <taxon>Enterobacteriaceae</taxon>
        <taxon>Citrobacter</taxon>
        <taxon>Citrobacter freundii complex</taxon>
    </lineage>
</organism>
<keyword evidence="1" id="KW-0812">Transmembrane</keyword>
<dbReference type="PANTHER" id="PTHR30619">
    <property type="entry name" value="DNA INTERNALIZATION/COMPETENCE PROTEIN COMEC/REC2"/>
    <property type="match status" value="1"/>
</dbReference>
<evidence type="ECO:0000256" key="1">
    <source>
        <dbReference type="SAM" id="Phobius"/>
    </source>
</evidence>
<dbReference type="EMBL" id="CP055538">
    <property type="protein sequence ID" value="QLO13401.1"/>
    <property type="molecule type" value="Genomic_DNA"/>
</dbReference>
<dbReference type="InterPro" id="IPR052159">
    <property type="entry name" value="Competence_DNA_uptake"/>
</dbReference>
<feature type="transmembrane region" description="Helical" evidence="1">
    <location>
        <begin position="49"/>
        <end position="70"/>
    </location>
</feature>
<dbReference type="PANTHER" id="PTHR30619:SF1">
    <property type="entry name" value="RECOMBINATION PROTEIN 2"/>
    <property type="match status" value="1"/>
</dbReference>
<evidence type="ECO:0000313" key="3">
    <source>
        <dbReference type="Proteomes" id="UP000510650"/>
    </source>
</evidence>
<protein>
    <recommendedName>
        <fullName evidence="4">Competence-related protein</fullName>
    </recommendedName>
</protein>
<keyword evidence="1" id="KW-0472">Membrane</keyword>
<evidence type="ECO:0008006" key="4">
    <source>
        <dbReference type="Google" id="ProtNLM"/>
    </source>
</evidence>
<gene>
    <name evidence="2" type="ORF">HV183_08070</name>
</gene>